<evidence type="ECO:0000313" key="1">
    <source>
        <dbReference type="EMBL" id="VYT24520.1"/>
    </source>
</evidence>
<name>A0A6N2V3D6_9FIRM</name>
<reference evidence="1" key="1">
    <citation type="submission" date="2019-11" db="EMBL/GenBank/DDBJ databases">
        <authorList>
            <person name="Feng L."/>
        </authorList>
    </citation>
    <scope>NUCLEOTIDE SEQUENCE</scope>
    <source>
        <strain evidence="1">CnexileLFYP112</strain>
    </source>
</reference>
<gene>
    <name evidence="1" type="ORF">CNLFYP112_02455</name>
</gene>
<accession>A0A6N2V3D6</accession>
<protein>
    <recommendedName>
        <fullName evidence="2">CRISPR system Cms protein Csm4</fullName>
    </recommendedName>
</protein>
<sequence>MKNYKVTLKSVGRITQLPDSQKIFGALITALSRFCGAEEATTLVNAVFEKKSHIAVSNLLPLDYFPVPQDYIVDRLAEQTSKQESLKDKRAAVKERDFVKLNDLNRILKNPEKCKKIFPYVKVSDSYQQRASVESTFYGIEGLETKLYTVPVATIEEVVKQNKGTNIVSEFCFYLQGDESVVSVKEVIEKFIQSQESIILGKRASQGLNKYKIISIEEIEIQESDYYLNLGMLLPEKIDFRKSTLRLFTSERRPFTMPGGWKKDSKYFISFIDSGSIIALKDKMEQAGKCVRSPFNQERDIIFGNAFLYPVILGKGESK</sequence>
<evidence type="ECO:0008006" key="2">
    <source>
        <dbReference type="Google" id="ProtNLM"/>
    </source>
</evidence>
<organism evidence="1">
    <name type="scientific">[Clostridium] nexile</name>
    <dbReference type="NCBI Taxonomy" id="29361"/>
    <lineage>
        <taxon>Bacteria</taxon>
        <taxon>Bacillati</taxon>
        <taxon>Bacillota</taxon>
        <taxon>Clostridia</taxon>
        <taxon>Lachnospirales</taxon>
        <taxon>Lachnospiraceae</taxon>
        <taxon>Tyzzerella</taxon>
    </lineage>
</organism>
<dbReference type="EMBL" id="CACRTG010000021">
    <property type="protein sequence ID" value="VYT24520.1"/>
    <property type="molecule type" value="Genomic_DNA"/>
</dbReference>
<proteinExistence type="predicted"/>
<dbReference type="AlphaFoldDB" id="A0A6N2V3D6"/>